<evidence type="ECO:0000313" key="1">
    <source>
        <dbReference type="EMBL" id="QEG13279.1"/>
    </source>
</evidence>
<gene>
    <name evidence="1" type="ORF">KAALPHA_261</name>
</gene>
<evidence type="ECO:0000313" key="2">
    <source>
        <dbReference type="Proteomes" id="UP000325316"/>
    </source>
</evidence>
<reference evidence="1 2" key="1">
    <citation type="submission" date="2019-04" db="EMBL/GenBank/DDBJ databases">
        <authorList>
            <person name="Anderson K.J."/>
            <person name="Thurgood T.L."/>
            <person name="Sharma R."/>
            <person name="Arens D.K."/>
            <person name="Kruger J.L."/>
            <person name="Thompson D.W."/>
            <person name="Casjens S."/>
            <person name="Grose J.H."/>
        </authorList>
    </citation>
    <scope>NUCLEOTIDE SEQUENCE [LARGE SCALE GENOMIC DNA]</scope>
</reference>
<sequence length="72" mass="8613">MMYNKHKEIEEEAYKLLREIVGMNMTPELINKLAQIRTDMNSRYKDEYYVEFVPIGEVVTHFVVNVKVHTVH</sequence>
<accession>A0A5B9NHZ7</accession>
<dbReference type="Proteomes" id="UP000325316">
    <property type="component" value="Segment"/>
</dbReference>
<organism evidence="1 2">
    <name type="scientific">Klebsiella phage vB_KaeM_KaAlpha</name>
    <dbReference type="NCBI Taxonomy" id="2591367"/>
    <lineage>
        <taxon>Viruses</taxon>
        <taxon>Duplodnaviria</taxon>
        <taxon>Heunggongvirae</taxon>
        <taxon>Uroviricota</taxon>
        <taxon>Caudoviricetes</taxon>
        <taxon>Pantevenvirales</taxon>
        <taxon>Straboviridae</taxon>
        <taxon>Tevenvirinae</taxon>
        <taxon>Karamvirus</taxon>
        <taxon>Karamvirus pg7</taxon>
    </lineage>
</organism>
<name>A0A5B9NHZ7_9CAUD</name>
<proteinExistence type="predicted"/>
<protein>
    <submittedName>
        <fullName evidence="1">Uncharacterized protein</fullName>
    </submittedName>
</protein>
<dbReference type="EMBL" id="MN013084">
    <property type="protein sequence ID" value="QEG13279.1"/>
    <property type="molecule type" value="Genomic_DNA"/>
</dbReference>